<evidence type="ECO:0000313" key="3">
    <source>
        <dbReference type="Proteomes" id="UP000315496"/>
    </source>
</evidence>
<reference evidence="2 3" key="1">
    <citation type="submission" date="2019-05" db="EMBL/GenBank/DDBJ databases">
        <title>The compact genome of Giardia muris reveals important steps in the evolution of intestinal protozoan parasites.</title>
        <authorList>
            <person name="Xu F."/>
            <person name="Jimenez-Gonzalez A."/>
            <person name="Einarsson E."/>
            <person name="Astvaldsson A."/>
            <person name="Peirasmaki D."/>
            <person name="Eckmann L."/>
            <person name="Andersson J.O."/>
            <person name="Svard S.G."/>
            <person name="Jerlstrom-Hultqvist J."/>
        </authorList>
    </citation>
    <scope>NUCLEOTIDE SEQUENCE [LARGE SCALE GENOMIC DNA]</scope>
    <source>
        <strain evidence="2 3">Roberts-Thomson</strain>
    </source>
</reference>
<protein>
    <submittedName>
        <fullName evidence="2">Uncharacterized protein</fullName>
    </submittedName>
</protein>
<feature type="region of interest" description="Disordered" evidence="1">
    <location>
        <begin position="296"/>
        <end position="331"/>
    </location>
</feature>
<name>A0A4Z1SX87_GIAMU</name>
<gene>
    <name evidence="2" type="ORF">GMRT_11566</name>
</gene>
<comment type="caution">
    <text evidence="2">The sequence shown here is derived from an EMBL/GenBank/DDBJ whole genome shotgun (WGS) entry which is preliminary data.</text>
</comment>
<evidence type="ECO:0000313" key="2">
    <source>
        <dbReference type="EMBL" id="TNJ30344.1"/>
    </source>
</evidence>
<dbReference type="EMBL" id="VDLU01000001">
    <property type="protein sequence ID" value="TNJ30344.1"/>
    <property type="molecule type" value="Genomic_DNA"/>
</dbReference>
<feature type="region of interest" description="Disordered" evidence="1">
    <location>
        <begin position="61"/>
        <end position="85"/>
    </location>
</feature>
<evidence type="ECO:0000256" key="1">
    <source>
        <dbReference type="SAM" id="MobiDB-lite"/>
    </source>
</evidence>
<dbReference type="OrthoDB" id="10254360at2759"/>
<organism evidence="2 3">
    <name type="scientific">Giardia muris</name>
    <dbReference type="NCBI Taxonomy" id="5742"/>
    <lineage>
        <taxon>Eukaryota</taxon>
        <taxon>Metamonada</taxon>
        <taxon>Diplomonadida</taxon>
        <taxon>Hexamitidae</taxon>
        <taxon>Giardiinae</taxon>
        <taxon>Giardia</taxon>
    </lineage>
</organism>
<proteinExistence type="predicted"/>
<dbReference type="VEuPathDB" id="GiardiaDB:GMRT_11566"/>
<keyword evidence="3" id="KW-1185">Reference proteome</keyword>
<sequence>MPRASSVVSTAQRRHANADEPRYAFWRSLLLKCPVFVPSASAGRMQQTTAYTVARSMGNLKDSGLRKSQGSQKKSRGTRSRSTGSALPRAVLAKACSKGPEEDINMAMYAVNEDKLRALGISDAEIAYTKLAFKCKPSLALTYSRRIKHLEEYNAAFICALRERSIVLQRLQRTLRELRGPRTMILANLARLRSLTLYMCSLINATRLLCGKPIVLPGLQLNTQTNWLVMLRKECFMTRRTAAILITLFKFFGRKSYAQVRPVINQYYDSCLTSAPADFEPSDSILLESGLLRKASPPSSGVHENSASDSLHGKSLVEDEPPLTVTEGSTHENALGFSRMDGLSLSETIYDDTEDNIHTVVPGDVALYLLLGVTADEVFEGNDLGVAWTAHVDRLLFLQRTLTNYCEDEAPLLEEMPQVDVPPLTGSQAIQMVRAESFIQTDYFTVLRDFNAVGLDVVRVPVDTEDPFETFRSDFVLSRPPDVEEPVQHAQGYRPPLEVERESALKPDDPVLRHRVTYRAAKPIFSMGKSVQLSED</sequence>
<accession>A0A4Z1SX87</accession>
<dbReference type="Proteomes" id="UP000315496">
    <property type="component" value="Chromosome 1"/>
</dbReference>
<dbReference type="AlphaFoldDB" id="A0A4Z1SX87"/>
<feature type="compositionally biased region" description="Polar residues" evidence="1">
    <location>
        <begin position="297"/>
        <end position="309"/>
    </location>
</feature>